<dbReference type="InterPro" id="IPR015943">
    <property type="entry name" value="WD40/YVTN_repeat-like_dom_sf"/>
</dbReference>
<proteinExistence type="predicted"/>
<dbReference type="PANTHER" id="PTHR34512:SF30">
    <property type="entry name" value="OUTER MEMBRANE PROTEIN ASSEMBLY FACTOR BAMB"/>
    <property type="match status" value="1"/>
</dbReference>
<keyword evidence="3" id="KW-1185">Reference proteome</keyword>
<dbReference type="InterPro" id="IPR002372">
    <property type="entry name" value="PQQ_rpt_dom"/>
</dbReference>
<dbReference type="SMART" id="SM00564">
    <property type="entry name" value="PQQ"/>
    <property type="match status" value="6"/>
</dbReference>
<evidence type="ECO:0000313" key="2">
    <source>
        <dbReference type="EMBL" id="UWP78861.1"/>
    </source>
</evidence>
<feature type="domain" description="Pyrrolo-quinoline quinone repeat" evidence="1">
    <location>
        <begin position="110"/>
        <end position="362"/>
    </location>
</feature>
<name>A0ABY5VP97_9ACTN</name>
<dbReference type="PANTHER" id="PTHR34512">
    <property type="entry name" value="CELL SURFACE PROTEIN"/>
    <property type="match status" value="1"/>
</dbReference>
<organism evidence="2 3">
    <name type="scientific">Dactylosporangium fulvum</name>
    <dbReference type="NCBI Taxonomy" id="53359"/>
    <lineage>
        <taxon>Bacteria</taxon>
        <taxon>Bacillati</taxon>
        <taxon>Actinomycetota</taxon>
        <taxon>Actinomycetes</taxon>
        <taxon>Micromonosporales</taxon>
        <taxon>Micromonosporaceae</taxon>
        <taxon>Dactylosporangium</taxon>
    </lineage>
</organism>
<reference evidence="2" key="2">
    <citation type="submission" date="2022-09" db="EMBL/GenBank/DDBJ databases">
        <title>Biosynthetic gene clusters of Dactylosporangioum fulvum.</title>
        <authorList>
            <person name="Caradec T."/>
        </authorList>
    </citation>
    <scope>NUCLEOTIDE SEQUENCE</scope>
    <source>
        <strain evidence="2">NRRL B-16292</strain>
    </source>
</reference>
<dbReference type="EMBL" id="CP073720">
    <property type="protein sequence ID" value="UWP78861.1"/>
    <property type="molecule type" value="Genomic_DNA"/>
</dbReference>
<dbReference type="InterPro" id="IPR011047">
    <property type="entry name" value="Quinoprotein_ADH-like_sf"/>
</dbReference>
<gene>
    <name evidence="2" type="ORF">Dfulv_27225</name>
</gene>
<dbReference type="InterPro" id="IPR018391">
    <property type="entry name" value="PQQ_b-propeller_rpt"/>
</dbReference>
<accession>A0ABY5VP97</accession>
<dbReference type="Gene3D" id="2.130.10.10">
    <property type="entry name" value="YVTN repeat-like/Quinoprotein amine dehydrogenase"/>
    <property type="match status" value="2"/>
</dbReference>
<protein>
    <submittedName>
        <fullName evidence="2">PQQ-like beta-propeller repeat protein</fullName>
    </submittedName>
</protein>
<reference evidence="2" key="1">
    <citation type="submission" date="2021-04" db="EMBL/GenBank/DDBJ databases">
        <authorList>
            <person name="Hartkoorn R.C."/>
            <person name="Beaudoing E."/>
            <person name="Hot D."/>
        </authorList>
    </citation>
    <scope>NUCLEOTIDE SEQUENCE</scope>
    <source>
        <strain evidence="2">NRRL B-16292</strain>
    </source>
</reference>
<sequence length="405" mass="42066">MSIVVGDGVHLPSGDLARTGGCPGPGVVNRPRVRLRLAASGAGPALPTVAGGVAYLGDAEGRVQAVDTASGGTLWQHRHELRHEDGSAALSAVAALPAVTGDLVFVEAGEQVFAHDRRTGRVRWRIPEISSHHGAVAGDVLLVLHDLHTAAAYDAATGDRRWRVASAPDGGFGLLASFPMVAGGRMFLTEGFEGNHTHGGLHAVDLDTGALLWGFHDTQLECERPGCEGDDLTVAPNHPVYARGLVWVVRGRWCGADGTASLELVGFDPQTGREHVALAEPDGVDVGDVFGAAPVFGPDLVYCPSGQGLHALDPATGHLRWSRRFAAPVVGTPLLAGRTLHLAVEGGQLHAVDAGTGESRWDLTLDEPTSWSADAPGEYDEVATPLTLAGGVLYVATDSAVLALS</sequence>
<evidence type="ECO:0000313" key="3">
    <source>
        <dbReference type="Proteomes" id="UP001059617"/>
    </source>
</evidence>
<dbReference type="Proteomes" id="UP001059617">
    <property type="component" value="Chromosome"/>
</dbReference>
<dbReference type="SUPFAM" id="SSF50998">
    <property type="entry name" value="Quinoprotein alcohol dehydrogenase-like"/>
    <property type="match status" value="1"/>
</dbReference>
<evidence type="ECO:0000259" key="1">
    <source>
        <dbReference type="Pfam" id="PF13360"/>
    </source>
</evidence>
<dbReference type="Pfam" id="PF13360">
    <property type="entry name" value="PQQ_2"/>
    <property type="match status" value="1"/>
</dbReference>
<dbReference type="RefSeq" id="WP_259856280.1">
    <property type="nucleotide sequence ID" value="NZ_BAAAST010000075.1"/>
</dbReference>